<evidence type="ECO:0000313" key="2">
    <source>
        <dbReference type="Proteomes" id="UP000467841"/>
    </source>
</evidence>
<dbReference type="AlphaFoldDB" id="A0A6D2HEN9"/>
<organism evidence="1 2">
    <name type="scientific">Microthlaspi erraticum</name>
    <dbReference type="NCBI Taxonomy" id="1685480"/>
    <lineage>
        <taxon>Eukaryota</taxon>
        <taxon>Viridiplantae</taxon>
        <taxon>Streptophyta</taxon>
        <taxon>Embryophyta</taxon>
        <taxon>Tracheophyta</taxon>
        <taxon>Spermatophyta</taxon>
        <taxon>Magnoliopsida</taxon>
        <taxon>eudicotyledons</taxon>
        <taxon>Gunneridae</taxon>
        <taxon>Pentapetalae</taxon>
        <taxon>rosids</taxon>
        <taxon>malvids</taxon>
        <taxon>Brassicales</taxon>
        <taxon>Brassicaceae</taxon>
        <taxon>Coluteocarpeae</taxon>
        <taxon>Microthlaspi</taxon>
    </lineage>
</organism>
<name>A0A6D2HEN9_9BRAS</name>
<accession>A0A6D2HEN9</accession>
<comment type="caution">
    <text evidence="1">The sequence shown here is derived from an EMBL/GenBank/DDBJ whole genome shotgun (WGS) entry which is preliminary data.</text>
</comment>
<dbReference type="OrthoDB" id="448448at2759"/>
<keyword evidence="2" id="KW-1185">Reference proteome</keyword>
<reference evidence="1" key="1">
    <citation type="submission" date="2020-01" db="EMBL/GenBank/DDBJ databases">
        <authorList>
            <person name="Mishra B."/>
        </authorList>
    </citation>
    <scope>NUCLEOTIDE SEQUENCE [LARGE SCALE GENOMIC DNA]</scope>
</reference>
<protein>
    <submittedName>
        <fullName evidence="1">Uncharacterized protein</fullName>
    </submittedName>
</protein>
<evidence type="ECO:0000313" key="1">
    <source>
        <dbReference type="EMBL" id="CAA7013662.1"/>
    </source>
</evidence>
<gene>
    <name evidence="1" type="ORF">MERR_LOCUS896</name>
</gene>
<dbReference type="EMBL" id="CACVBM020000055">
    <property type="protein sequence ID" value="CAA7013662.1"/>
    <property type="molecule type" value="Genomic_DNA"/>
</dbReference>
<dbReference type="Proteomes" id="UP000467841">
    <property type="component" value="Unassembled WGS sequence"/>
</dbReference>
<proteinExistence type="predicted"/>
<sequence length="145" mass="16028">MKNLNALARFMSGFILTRDALDRREKGSTKIRAKPNLHSKSFSRNKSLTSTTCGDSEDCTSLMKTRLSLGKFLPDLSWLVVASIMKNIVFHIRTVQTKIVYKIVTDEEGSSSSSSLSSMNTTEEDGVSLSIVVQFNPVGRGFSRS</sequence>